<feature type="coiled-coil region" evidence="6">
    <location>
        <begin position="173"/>
        <end position="207"/>
    </location>
</feature>
<dbReference type="OrthoDB" id="2257100at2759"/>
<dbReference type="SMART" id="SM00338">
    <property type="entry name" value="BRLZ"/>
    <property type="match status" value="1"/>
</dbReference>
<keyword evidence="2" id="KW-0805">Transcription regulation</keyword>
<evidence type="ECO:0000313" key="10">
    <source>
        <dbReference type="RefSeq" id="XP_033464709.1"/>
    </source>
</evidence>
<evidence type="ECO:0000256" key="6">
    <source>
        <dbReference type="SAM" id="Coils"/>
    </source>
</evidence>
<evidence type="ECO:0000256" key="3">
    <source>
        <dbReference type="ARBA" id="ARBA00023125"/>
    </source>
</evidence>
<dbReference type="PANTHER" id="PTHR13044:SF14">
    <property type="entry name" value="CRYPTOCEPHAL, ISOFORM A"/>
    <property type="match status" value="1"/>
</dbReference>
<keyword evidence="5" id="KW-0539">Nucleus</keyword>
<organism evidence="10">
    <name type="scientific">Dissoconium aciculare CBS 342.82</name>
    <dbReference type="NCBI Taxonomy" id="1314786"/>
    <lineage>
        <taxon>Eukaryota</taxon>
        <taxon>Fungi</taxon>
        <taxon>Dikarya</taxon>
        <taxon>Ascomycota</taxon>
        <taxon>Pezizomycotina</taxon>
        <taxon>Dothideomycetes</taxon>
        <taxon>Dothideomycetidae</taxon>
        <taxon>Mycosphaerellales</taxon>
        <taxon>Dissoconiaceae</taxon>
        <taxon>Dissoconium</taxon>
    </lineage>
</organism>
<dbReference type="GeneID" id="54357658"/>
<comment type="subcellular location">
    <subcellularLocation>
        <location evidence="1">Nucleus</location>
    </subcellularLocation>
</comment>
<dbReference type="GO" id="GO:0001228">
    <property type="term" value="F:DNA-binding transcription activator activity, RNA polymerase II-specific"/>
    <property type="evidence" value="ECO:0007669"/>
    <property type="project" value="TreeGrafter"/>
</dbReference>
<evidence type="ECO:0000256" key="5">
    <source>
        <dbReference type="ARBA" id="ARBA00023242"/>
    </source>
</evidence>
<accession>A0A6J3MIE2</accession>
<feature type="domain" description="BZIP" evidence="8">
    <location>
        <begin position="148"/>
        <end position="211"/>
    </location>
</feature>
<dbReference type="SUPFAM" id="SSF57959">
    <property type="entry name" value="Leucine zipper domain"/>
    <property type="match status" value="1"/>
</dbReference>
<gene>
    <name evidence="10" type="ORF">K489DRAFT_23769</name>
</gene>
<evidence type="ECO:0000256" key="1">
    <source>
        <dbReference type="ARBA" id="ARBA00004123"/>
    </source>
</evidence>
<keyword evidence="4" id="KW-0804">Transcription</keyword>
<dbReference type="InterPro" id="IPR004827">
    <property type="entry name" value="bZIP"/>
</dbReference>
<name>A0A6J3MIE2_9PEZI</name>
<dbReference type="InterPro" id="IPR046347">
    <property type="entry name" value="bZIP_sf"/>
</dbReference>
<keyword evidence="3" id="KW-0238">DNA-binding</keyword>
<reference evidence="10" key="1">
    <citation type="submission" date="2020-01" db="EMBL/GenBank/DDBJ databases">
        <authorList>
            <consortium name="DOE Joint Genome Institute"/>
            <person name="Haridas S."/>
            <person name="Albert R."/>
            <person name="Binder M."/>
            <person name="Bloem J."/>
            <person name="Labutti K."/>
            <person name="Salamov A."/>
            <person name="Andreopoulos B."/>
            <person name="Baker S.E."/>
            <person name="Barry K."/>
            <person name="Bills G."/>
            <person name="Bluhm B.H."/>
            <person name="Cannon C."/>
            <person name="Castanera R."/>
            <person name="Culley D.E."/>
            <person name="Daum C."/>
            <person name="Ezra D."/>
            <person name="Gonzalez J.B."/>
            <person name="Henrissat B."/>
            <person name="Kuo A."/>
            <person name="Liang C."/>
            <person name="Lipzen A."/>
            <person name="Lutzoni F."/>
            <person name="Magnuson J."/>
            <person name="Mondo S."/>
            <person name="Nolan M."/>
            <person name="Ohm R."/>
            <person name="Pangilinan J."/>
            <person name="Park H.-J."/>
            <person name="Ramirez L."/>
            <person name="Alfaro M."/>
            <person name="Sun H."/>
            <person name="Tritt A."/>
            <person name="Yoshinaga Y."/>
            <person name="Zwiers L.-H."/>
            <person name="Turgeon B.G."/>
            <person name="Goodwin S.B."/>
            <person name="Spatafora J.W."/>
            <person name="Crous P.W."/>
            <person name="Grigoriev I.V."/>
        </authorList>
    </citation>
    <scope>NUCLEOTIDE SEQUENCE</scope>
    <source>
        <strain evidence="10">CBS 342.82</strain>
    </source>
</reference>
<feature type="region of interest" description="Disordered" evidence="7">
    <location>
        <begin position="87"/>
        <end position="167"/>
    </location>
</feature>
<keyword evidence="6" id="KW-0175">Coiled coil</keyword>
<evidence type="ECO:0000256" key="7">
    <source>
        <dbReference type="SAM" id="MobiDB-lite"/>
    </source>
</evidence>
<dbReference type="GO" id="GO:0005634">
    <property type="term" value="C:nucleus"/>
    <property type="evidence" value="ECO:0007669"/>
    <property type="project" value="UniProtKB-SubCell"/>
</dbReference>
<reference evidence="10" key="3">
    <citation type="submission" date="2025-08" db="UniProtKB">
        <authorList>
            <consortium name="RefSeq"/>
        </authorList>
    </citation>
    <scope>IDENTIFICATION</scope>
    <source>
        <strain evidence="10">CBS 342.82</strain>
    </source>
</reference>
<protein>
    <recommendedName>
        <fullName evidence="8">BZIP domain-containing protein</fullName>
    </recommendedName>
</protein>
<dbReference type="GO" id="GO:0000977">
    <property type="term" value="F:RNA polymerase II transcription regulatory region sequence-specific DNA binding"/>
    <property type="evidence" value="ECO:0007669"/>
    <property type="project" value="TreeGrafter"/>
</dbReference>
<dbReference type="Proteomes" id="UP000504637">
    <property type="component" value="Unplaced"/>
</dbReference>
<dbReference type="Gene3D" id="1.20.5.170">
    <property type="match status" value="1"/>
</dbReference>
<dbReference type="PROSITE" id="PS00036">
    <property type="entry name" value="BZIP_BASIC"/>
    <property type="match status" value="1"/>
</dbReference>
<dbReference type="AlphaFoldDB" id="A0A6J3MIE2"/>
<evidence type="ECO:0000259" key="8">
    <source>
        <dbReference type="PROSITE" id="PS50217"/>
    </source>
</evidence>
<keyword evidence="9" id="KW-1185">Reference proteome</keyword>
<feature type="compositionally biased region" description="Polar residues" evidence="7">
    <location>
        <begin position="93"/>
        <end position="103"/>
    </location>
</feature>
<dbReference type="PROSITE" id="PS50217">
    <property type="entry name" value="BZIP"/>
    <property type="match status" value="1"/>
</dbReference>
<reference evidence="10" key="2">
    <citation type="submission" date="2020-04" db="EMBL/GenBank/DDBJ databases">
        <authorList>
            <consortium name="NCBI Genome Project"/>
        </authorList>
    </citation>
    <scope>NUCLEOTIDE SEQUENCE</scope>
    <source>
        <strain evidence="10">CBS 342.82</strain>
    </source>
</reference>
<proteinExistence type="predicted"/>
<evidence type="ECO:0000256" key="4">
    <source>
        <dbReference type="ARBA" id="ARBA00023163"/>
    </source>
</evidence>
<dbReference type="RefSeq" id="XP_033464709.1">
    <property type="nucleotide sequence ID" value="XM_033599859.1"/>
</dbReference>
<feature type="compositionally biased region" description="Basic and acidic residues" evidence="7">
    <location>
        <begin position="136"/>
        <end position="167"/>
    </location>
</feature>
<sequence length="216" mass="23628">MNNSDLDNIDWTLDFSHNSTTIADQSMFAARYATTNQFDLPTTQEQRFGGPEGTDAQFQAMLDDVGMQTASLDFLGSSLTDSMPTNFCLETAHPTQTSSTPNTLGADFSRGSRPSSRTSLAGPASGPLETVSPASDDSHSHSGSHRVEGGRVDKRQRNTEAARRYRQRKLDKLSTVEDALLAVTKERDELRLELARARAEADILKGMVAQKQRSSN</sequence>
<dbReference type="CDD" id="cd12193">
    <property type="entry name" value="bZIP_GCN4"/>
    <property type="match status" value="1"/>
</dbReference>
<evidence type="ECO:0000313" key="9">
    <source>
        <dbReference type="Proteomes" id="UP000504637"/>
    </source>
</evidence>
<evidence type="ECO:0000256" key="2">
    <source>
        <dbReference type="ARBA" id="ARBA00023015"/>
    </source>
</evidence>
<dbReference type="PANTHER" id="PTHR13044">
    <property type="entry name" value="ACTIVATING TRANSCRIPTION FACTOR ATF 4/5"/>
    <property type="match status" value="1"/>
</dbReference>